<sequence>MDSPAASGDTRPRQVRSIGPSFAMSAVMRLIVAPGANPKVVVVFLPNSSPWLPARRPMILTDMTFMFSHDHVGITVTQEDLDATIAWYSRNLGFTVEQRFDAHGTTFVFLTAGDVRIELLAGASNPGGAPTDNILTSMDPSRLHHFCLAVTDLDAAVSRLLELDVPLIGGPMEIPDTGQRIAFVTDNVGTIIELSAPGTWISGRKAQA</sequence>
<dbReference type="PANTHER" id="PTHR43048:SF3">
    <property type="entry name" value="METHYLMALONYL-COA EPIMERASE, MITOCHONDRIAL"/>
    <property type="match status" value="1"/>
</dbReference>
<dbReference type="Gene3D" id="3.10.180.10">
    <property type="entry name" value="2,3-Dihydroxybiphenyl 1,2-Dioxygenase, domain 1"/>
    <property type="match status" value="1"/>
</dbReference>
<dbReference type="OrthoDB" id="9812656at2"/>
<dbReference type="Proteomes" id="UP000322927">
    <property type="component" value="Chromosome"/>
</dbReference>
<dbReference type="InterPro" id="IPR037523">
    <property type="entry name" value="VOC_core"/>
</dbReference>
<evidence type="ECO:0000259" key="2">
    <source>
        <dbReference type="PROSITE" id="PS51819"/>
    </source>
</evidence>
<dbReference type="PROSITE" id="PS51819">
    <property type="entry name" value="VOC"/>
    <property type="match status" value="1"/>
</dbReference>
<dbReference type="InterPro" id="IPR051785">
    <property type="entry name" value="MMCE/EMCE_epimerase"/>
</dbReference>
<dbReference type="EMBL" id="CP029192">
    <property type="protein sequence ID" value="QES37927.1"/>
    <property type="molecule type" value="Genomic_DNA"/>
</dbReference>
<feature type="domain" description="VOC" evidence="2">
    <location>
        <begin position="68"/>
        <end position="197"/>
    </location>
</feature>
<dbReference type="GO" id="GO:0046872">
    <property type="term" value="F:metal ion binding"/>
    <property type="evidence" value="ECO:0007669"/>
    <property type="project" value="UniProtKB-KW"/>
</dbReference>
<dbReference type="GO" id="GO:0004493">
    <property type="term" value="F:methylmalonyl-CoA epimerase activity"/>
    <property type="evidence" value="ECO:0007669"/>
    <property type="project" value="TreeGrafter"/>
</dbReference>
<protein>
    <recommendedName>
        <fullName evidence="2">VOC domain-containing protein</fullName>
    </recommendedName>
</protein>
<name>A0A5P2C6A9_STRVZ</name>
<organism evidence="3 4">
    <name type="scientific">Streptomyces venezuelae</name>
    <dbReference type="NCBI Taxonomy" id="54571"/>
    <lineage>
        <taxon>Bacteria</taxon>
        <taxon>Bacillati</taxon>
        <taxon>Actinomycetota</taxon>
        <taxon>Actinomycetes</taxon>
        <taxon>Kitasatosporales</taxon>
        <taxon>Streptomycetaceae</taxon>
        <taxon>Streptomyces</taxon>
    </lineage>
</organism>
<gene>
    <name evidence="3" type="ORF">DEJ48_34965</name>
</gene>
<dbReference type="AlphaFoldDB" id="A0A5P2C6A9"/>
<dbReference type="PANTHER" id="PTHR43048">
    <property type="entry name" value="METHYLMALONYL-COA EPIMERASE"/>
    <property type="match status" value="1"/>
</dbReference>
<evidence type="ECO:0000256" key="1">
    <source>
        <dbReference type="ARBA" id="ARBA00022723"/>
    </source>
</evidence>
<dbReference type="SUPFAM" id="SSF54593">
    <property type="entry name" value="Glyoxalase/Bleomycin resistance protein/Dihydroxybiphenyl dioxygenase"/>
    <property type="match status" value="1"/>
</dbReference>
<evidence type="ECO:0000313" key="3">
    <source>
        <dbReference type="EMBL" id="QES37927.1"/>
    </source>
</evidence>
<dbReference type="InterPro" id="IPR029068">
    <property type="entry name" value="Glyas_Bleomycin-R_OHBP_Dase"/>
</dbReference>
<accession>A0A5P2C6A9</accession>
<dbReference type="Pfam" id="PF13669">
    <property type="entry name" value="Glyoxalase_4"/>
    <property type="match status" value="1"/>
</dbReference>
<evidence type="ECO:0000313" key="4">
    <source>
        <dbReference type="Proteomes" id="UP000322927"/>
    </source>
</evidence>
<dbReference type="GO" id="GO:0046491">
    <property type="term" value="P:L-methylmalonyl-CoA metabolic process"/>
    <property type="evidence" value="ECO:0007669"/>
    <property type="project" value="TreeGrafter"/>
</dbReference>
<keyword evidence="1" id="KW-0479">Metal-binding</keyword>
<proteinExistence type="predicted"/>
<reference evidence="3 4" key="1">
    <citation type="submission" date="2018-05" db="EMBL/GenBank/DDBJ databases">
        <title>Streptomyces venezuelae.</title>
        <authorList>
            <person name="Kim W."/>
            <person name="Lee N."/>
            <person name="Cho B.-K."/>
        </authorList>
    </citation>
    <scope>NUCLEOTIDE SEQUENCE [LARGE SCALE GENOMIC DNA]</scope>
    <source>
        <strain evidence="3 4">ATCC 14584</strain>
    </source>
</reference>